<evidence type="ECO:0000313" key="4">
    <source>
        <dbReference type="EMBL" id="MBB5191593.1"/>
    </source>
</evidence>
<comment type="caution">
    <text evidence="4">The sequence shown here is derived from an EMBL/GenBank/DDBJ whole genome shotgun (WGS) entry which is preliminary data.</text>
</comment>
<evidence type="ECO:0000256" key="1">
    <source>
        <dbReference type="ARBA" id="ARBA00012528"/>
    </source>
</evidence>
<organism evidence="4 5">
    <name type="scientific">Silvimonas terrae</name>
    <dbReference type="NCBI Taxonomy" id="300266"/>
    <lineage>
        <taxon>Bacteria</taxon>
        <taxon>Pseudomonadati</taxon>
        <taxon>Pseudomonadota</taxon>
        <taxon>Betaproteobacteria</taxon>
        <taxon>Neisseriales</taxon>
        <taxon>Chitinibacteraceae</taxon>
        <taxon>Silvimonas</taxon>
    </lineage>
</organism>
<dbReference type="GO" id="GO:1902201">
    <property type="term" value="P:negative regulation of bacterial-type flagellum-dependent cell motility"/>
    <property type="evidence" value="ECO:0007669"/>
    <property type="project" value="TreeGrafter"/>
</dbReference>
<comment type="catalytic activity">
    <reaction evidence="2">
        <text>2 GTP = 3',3'-c-di-GMP + 2 diphosphate</text>
        <dbReference type="Rhea" id="RHEA:24898"/>
        <dbReference type="ChEBI" id="CHEBI:33019"/>
        <dbReference type="ChEBI" id="CHEBI:37565"/>
        <dbReference type="ChEBI" id="CHEBI:58805"/>
        <dbReference type="EC" id="2.7.7.65"/>
    </reaction>
</comment>
<feature type="domain" description="GGDEF" evidence="3">
    <location>
        <begin position="109"/>
        <end position="240"/>
    </location>
</feature>
<dbReference type="GO" id="GO:0052621">
    <property type="term" value="F:diguanylate cyclase activity"/>
    <property type="evidence" value="ECO:0007669"/>
    <property type="project" value="UniProtKB-EC"/>
</dbReference>
<dbReference type="InterPro" id="IPR043128">
    <property type="entry name" value="Rev_trsase/Diguanyl_cyclase"/>
</dbReference>
<dbReference type="PROSITE" id="PS50887">
    <property type="entry name" value="GGDEF"/>
    <property type="match status" value="1"/>
</dbReference>
<accession>A0A840RH42</accession>
<dbReference type="InterPro" id="IPR029787">
    <property type="entry name" value="Nucleotide_cyclase"/>
</dbReference>
<dbReference type="GO" id="GO:0043709">
    <property type="term" value="P:cell adhesion involved in single-species biofilm formation"/>
    <property type="evidence" value="ECO:0007669"/>
    <property type="project" value="TreeGrafter"/>
</dbReference>
<reference evidence="4 5" key="1">
    <citation type="submission" date="2020-08" db="EMBL/GenBank/DDBJ databases">
        <title>Genomic Encyclopedia of Type Strains, Phase IV (KMG-IV): sequencing the most valuable type-strain genomes for metagenomic binning, comparative biology and taxonomic classification.</title>
        <authorList>
            <person name="Goeker M."/>
        </authorList>
    </citation>
    <scope>NUCLEOTIDE SEQUENCE [LARGE SCALE GENOMIC DNA]</scope>
    <source>
        <strain evidence="4 5">DSM 18233</strain>
    </source>
</reference>
<keyword evidence="5" id="KW-1185">Reference proteome</keyword>
<dbReference type="FunFam" id="3.30.70.270:FF:000001">
    <property type="entry name" value="Diguanylate cyclase domain protein"/>
    <property type="match status" value="1"/>
</dbReference>
<dbReference type="GO" id="GO:0005886">
    <property type="term" value="C:plasma membrane"/>
    <property type="evidence" value="ECO:0007669"/>
    <property type="project" value="TreeGrafter"/>
</dbReference>
<dbReference type="EMBL" id="JACHHN010000004">
    <property type="protein sequence ID" value="MBB5191593.1"/>
    <property type="molecule type" value="Genomic_DNA"/>
</dbReference>
<dbReference type="InterPro" id="IPR050469">
    <property type="entry name" value="Diguanylate_Cyclase"/>
</dbReference>
<dbReference type="Gene3D" id="3.30.70.270">
    <property type="match status" value="1"/>
</dbReference>
<dbReference type="PANTHER" id="PTHR45138:SF9">
    <property type="entry name" value="DIGUANYLATE CYCLASE DGCM-RELATED"/>
    <property type="match status" value="1"/>
</dbReference>
<dbReference type="PANTHER" id="PTHR45138">
    <property type="entry name" value="REGULATORY COMPONENTS OF SENSORY TRANSDUCTION SYSTEM"/>
    <property type="match status" value="1"/>
</dbReference>
<dbReference type="AlphaFoldDB" id="A0A840RH42"/>
<dbReference type="EC" id="2.7.7.65" evidence="1"/>
<dbReference type="SUPFAM" id="SSF55073">
    <property type="entry name" value="Nucleotide cyclase"/>
    <property type="match status" value="1"/>
</dbReference>
<gene>
    <name evidence="4" type="ORF">HNQ50_002323</name>
</gene>
<proteinExistence type="predicted"/>
<sequence>MTTVTDPDLFDLEHAALAEAGLVFDDAHAPAGIYRLALGELIGHYERLLRETGRLIRRSDRQEREMTVLNQRLQALALSLEYRARHDTLTGVLNRGAVIELSNELLSRCDMALIVLDLDHFKRINDTYGHPAGDTVLQTVVAHLQAVVPETGEIGRVGGEEFTVMLPHTSLDEALEIAERMRAAVAAHIFGAPIERNVTASFGVSWNDTGTPFESAYARADEALYIAKRNGRDQVVRARD</sequence>
<dbReference type="Pfam" id="PF00990">
    <property type="entry name" value="GGDEF"/>
    <property type="match status" value="1"/>
</dbReference>
<dbReference type="SMART" id="SM00267">
    <property type="entry name" value="GGDEF"/>
    <property type="match status" value="1"/>
</dbReference>
<evidence type="ECO:0000256" key="2">
    <source>
        <dbReference type="ARBA" id="ARBA00034247"/>
    </source>
</evidence>
<evidence type="ECO:0000313" key="5">
    <source>
        <dbReference type="Proteomes" id="UP000543030"/>
    </source>
</evidence>
<dbReference type="Proteomes" id="UP000543030">
    <property type="component" value="Unassembled WGS sequence"/>
</dbReference>
<protein>
    <recommendedName>
        <fullName evidence="1">diguanylate cyclase</fullName>
        <ecNumber evidence="1">2.7.7.65</ecNumber>
    </recommendedName>
</protein>
<dbReference type="InterPro" id="IPR000160">
    <property type="entry name" value="GGDEF_dom"/>
</dbReference>
<evidence type="ECO:0000259" key="3">
    <source>
        <dbReference type="PROSITE" id="PS50887"/>
    </source>
</evidence>
<name>A0A840RH42_9NEIS</name>
<dbReference type="CDD" id="cd01949">
    <property type="entry name" value="GGDEF"/>
    <property type="match status" value="1"/>
</dbReference>
<dbReference type="NCBIfam" id="TIGR00254">
    <property type="entry name" value="GGDEF"/>
    <property type="match status" value="1"/>
</dbReference>